<dbReference type="Gene3D" id="1.20.58.70">
    <property type="match status" value="1"/>
</dbReference>
<dbReference type="GO" id="GO:0000139">
    <property type="term" value="C:Golgi membrane"/>
    <property type="evidence" value="ECO:0007669"/>
    <property type="project" value="UniProtKB-SubCell"/>
</dbReference>
<keyword evidence="5" id="KW-0653">Protein transport</keyword>
<reference evidence="14" key="2">
    <citation type="submission" date="2015-01" db="EMBL/GenBank/DDBJ databases">
        <title>Evolutionary Origins and Diversification of the Mycorrhizal Mutualists.</title>
        <authorList>
            <consortium name="DOE Joint Genome Institute"/>
            <consortium name="Mycorrhizal Genomics Consortium"/>
            <person name="Kohler A."/>
            <person name="Kuo A."/>
            <person name="Nagy L.G."/>
            <person name="Floudas D."/>
            <person name="Copeland A."/>
            <person name="Barry K.W."/>
            <person name="Cichocki N."/>
            <person name="Veneault-Fourrey C."/>
            <person name="LaButti K."/>
            <person name="Lindquist E.A."/>
            <person name="Lipzen A."/>
            <person name="Lundell T."/>
            <person name="Morin E."/>
            <person name="Murat C."/>
            <person name="Riley R."/>
            <person name="Ohm R."/>
            <person name="Sun H."/>
            <person name="Tunlid A."/>
            <person name="Henrissat B."/>
            <person name="Grigoriev I.V."/>
            <person name="Hibbett D.S."/>
            <person name="Martin F."/>
        </authorList>
    </citation>
    <scope>NUCLEOTIDE SEQUENCE [LARGE SCALE GENOMIC DNA]</scope>
    <source>
        <strain evidence="14">MAFF 305830</strain>
    </source>
</reference>
<dbReference type="PROSITE" id="PS50192">
    <property type="entry name" value="T_SNARE"/>
    <property type="match status" value="1"/>
</dbReference>
<evidence type="ECO:0000313" key="13">
    <source>
        <dbReference type="EMBL" id="KIM30415.1"/>
    </source>
</evidence>
<accession>A0A0C3B0W7</accession>
<comment type="similarity">
    <text evidence="2">Belongs to the syntaxin family.</text>
</comment>
<evidence type="ECO:0000256" key="2">
    <source>
        <dbReference type="ARBA" id="ARBA00009063"/>
    </source>
</evidence>
<dbReference type="PANTHER" id="PTHR19957:SF83">
    <property type="entry name" value="SYNTAXIN-16"/>
    <property type="match status" value="1"/>
</dbReference>
<feature type="domain" description="T-SNARE coiled-coil homology" evidence="12">
    <location>
        <begin position="249"/>
        <end position="311"/>
    </location>
</feature>
<evidence type="ECO:0000256" key="1">
    <source>
        <dbReference type="ARBA" id="ARBA00004409"/>
    </source>
</evidence>
<keyword evidence="8" id="KW-0175">Coiled coil</keyword>
<evidence type="ECO:0000256" key="6">
    <source>
        <dbReference type="ARBA" id="ARBA00022989"/>
    </source>
</evidence>
<evidence type="ECO:0000256" key="4">
    <source>
        <dbReference type="ARBA" id="ARBA00022692"/>
    </source>
</evidence>
<dbReference type="GO" id="GO:0006886">
    <property type="term" value="P:intracellular protein transport"/>
    <property type="evidence" value="ECO:0007669"/>
    <property type="project" value="InterPro"/>
</dbReference>
<dbReference type="GO" id="GO:0048278">
    <property type="term" value="P:vesicle docking"/>
    <property type="evidence" value="ECO:0007669"/>
    <property type="project" value="TreeGrafter"/>
</dbReference>
<dbReference type="GO" id="GO:0006906">
    <property type="term" value="P:vesicle fusion"/>
    <property type="evidence" value="ECO:0007669"/>
    <property type="project" value="TreeGrafter"/>
</dbReference>
<dbReference type="GO" id="GO:0005484">
    <property type="term" value="F:SNAP receptor activity"/>
    <property type="evidence" value="ECO:0007669"/>
    <property type="project" value="InterPro"/>
</dbReference>
<keyword evidence="3" id="KW-0813">Transport</keyword>
<comment type="subcellular location">
    <subcellularLocation>
        <location evidence="1">Golgi apparatus membrane</location>
        <topology evidence="1">Single-pass type IV membrane protein</topology>
    </subcellularLocation>
</comment>
<dbReference type="InterPro" id="IPR010989">
    <property type="entry name" value="SNARE"/>
</dbReference>
<evidence type="ECO:0000256" key="8">
    <source>
        <dbReference type="ARBA" id="ARBA00023054"/>
    </source>
</evidence>
<evidence type="ECO:0000256" key="10">
    <source>
        <dbReference type="SAM" id="MobiDB-lite"/>
    </source>
</evidence>
<protein>
    <recommendedName>
        <fullName evidence="12">t-SNARE coiled-coil homology domain-containing protein</fullName>
    </recommendedName>
</protein>
<organism evidence="13 14">
    <name type="scientific">Serendipita vermifera MAFF 305830</name>
    <dbReference type="NCBI Taxonomy" id="933852"/>
    <lineage>
        <taxon>Eukaryota</taxon>
        <taxon>Fungi</taxon>
        <taxon>Dikarya</taxon>
        <taxon>Basidiomycota</taxon>
        <taxon>Agaricomycotina</taxon>
        <taxon>Agaricomycetes</taxon>
        <taxon>Sebacinales</taxon>
        <taxon>Serendipitaceae</taxon>
        <taxon>Serendipita</taxon>
    </lineage>
</organism>
<evidence type="ECO:0000256" key="9">
    <source>
        <dbReference type="ARBA" id="ARBA00023136"/>
    </source>
</evidence>
<evidence type="ECO:0000256" key="7">
    <source>
        <dbReference type="ARBA" id="ARBA00023034"/>
    </source>
</evidence>
<dbReference type="AlphaFoldDB" id="A0A0C3B0W7"/>
<sequence>MSSQSQQQQPIASTSQYDPLTRSRTLLFLSIRDSRPRRHHDDDTAENARLLGTAGHIALEMDEPGLPPAWVDIAHRVEEILRGTHAKISTLDKLHARHALPGFTDRTAEERDIERMTTEITRDFRQCHNLIQKIAAEPTPIPSTQSGGEHSFPPQARKMKPPSANAVLAAKNVQRGLAAKIQETSGLFRKKQKVYMDRLQGHAIKNQDLLIASGVISLQGSEGMSAVEEDMAASQSQLSTQTQQTQQIDTQTQERTRELAEIAKNIASLAELFKDLSSMVIEQGTILDSVEWNVERTADSMEAAVKELKIAQGYQRNTGRRQCILFLVLLIFAALVVLIFKPKRSSQPAAPASSVHVSR</sequence>
<dbReference type="InterPro" id="IPR045242">
    <property type="entry name" value="Syntaxin"/>
</dbReference>
<dbReference type="Pfam" id="PF05739">
    <property type="entry name" value="SNARE"/>
    <property type="match status" value="1"/>
</dbReference>
<keyword evidence="9 11" id="KW-0472">Membrane</keyword>
<dbReference type="Proteomes" id="UP000054097">
    <property type="component" value="Unassembled WGS sequence"/>
</dbReference>
<dbReference type="CDD" id="cd15845">
    <property type="entry name" value="SNARE_syntaxin16"/>
    <property type="match status" value="1"/>
</dbReference>
<dbReference type="InterPro" id="IPR006012">
    <property type="entry name" value="Syntaxin/epimorphin_CS"/>
</dbReference>
<proteinExistence type="inferred from homology"/>
<feature type="region of interest" description="Disordered" evidence="10">
    <location>
        <begin position="137"/>
        <end position="161"/>
    </location>
</feature>
<dbReference type="HOGENOM" id="CLU_038177_0_0_1"/>
<evidence type="ECO:0000313" key="14">
    <source>
        <dbReference type="Proteomes" id="UP000054097"/>
    </source>
</evidence>
<dbReference type="GO" id="GO:0000149">
    <property type="term" value="F:SNARE binding"/>
    <property type="evidence" value="ECO:0007669"/>
    <property type="project" value="TreeGrafter"/>
</dbReference>
<reference evidence="13 14" key="1">
    <citation type="submission" date="2014-04" db="EMBL/GenBank/DDBJ databases">
        <authorList>
            <consortium name="DOE Joint Genome Institute"/>
            <person name="Kuo A."/>
            <person name="Zuccaro A."/>
            <person name="Kohler A."/>
            <person name="Nagy L.G."/>
            <person name="Floudas D."/>
            <person name="Copeland A."/>
            <person name="Barry K.W."/>
            <person name="Cichocki N."/>
            <person name="Veneault-Fourrey C."/>
            <person name="LaButti K."/>
            <person name="Lindquist E.A."/>
            <person name="Lipzen A."/>
            <person name="Lundell T."/>
            <person name="Morin E."/>
            <person name="Murat C."/>
            <person name="Sun H."/>
            <person name="Tunlid A."/>
            <person name="Henrissat B."/>
            <person name="Grigoriev I.V."/>
            <person name="Hibbett D.S."/>
            <person name="Martin F."/>
            <person name="Nordberg H.P."/>
            <person name="Cantor M.N."/>
            <person name="Hua S.X."/>
        </authorList>
    </citation>
    <scope>NUCLEOTIDE SEQUENCE [LARGE SCALE GENOMIC DNA]</scope>
    <source>
        <strain evidence="13 14">MAFF 305830</strain>
    </source>
</reference>
<dbReference type="EMBL" id="KN824284">
    <property type="protein sequence ID" value="KIM30415.1"/>
    <property type="molecule type" value="Genomic_DNA"/>
</dbReference>
<keyword evidence="4 11" id="KW-0812">Transmembrane</keyword>
<feature type="transmembrane region" description="Helical" evidence="11">
    <location>
        <begin position="324"/>
        <end position="340"/>
    </location>
</feature>
<evidence type="ECO:0000256" key="5">
    <source>
        <dbReference type="ARBA" id="ARBA00022927"/>
    </source>
</evidence>
<keyword evidence="6 11" id="KW-1133">Transmembrane helix</keyword>
<keyword evidence="14" id="KW-1185">Reference proteome</keyword>
<dbReference type="GO" id="GO:0031201">
    <property type="term" value="C:SNARE complex"/>
    <property type="evidence" value="ECO:0007669"/>
    <property type="project" value="TreeGrafter"/>
</dbReference>
<gene>
    <name evidence="13" type="ORF">M408DRAFT_66350</name>
</gene>
<dbReference type="STRING" id="933852.A0A0C3B0W7"/>
<dbReference type="PANTHER" id="PTHR19957">
    <property type="entry name" value="SYNTAXIN"/>
    <property type="match status" value="1"/>
</dbReference>
<evidence type="ECO:0000256" key="11">
    <source>
        <dbReference type="SAM" id="Phobius"/>
    </source>
</evidence>
<evidence type="ECO:0000256" key="3">
    <source>
        <dbReference type="ARBA" id="ARBA00022448"/>
    </source>
</evidence>
<dbReference type="SMART" id="SM00397">
    <property type="entry name" value="t_SNARE"/>
    <property type="match status" value="1"/>
</dbReference>
<evidence type="ECO:0000259" key="12">
    <source>
        <dbReference type="PROSITE" id="PS50192"/>
    </source>
</evidence>
<dbReference type="InterPro" id="IPR000727">
    <property type="entry name" value="T_SNARE_dom"/>
</dbReference>
<dbReference type="OrthoDB" id="10251371at2759"/>
<keyword evidence="7" id="KW-0333">Golgi apparatus</keyword>
<dbReference type="SUPFAM" id="SSF47661">
    <property type="entry name" value="t-snare proteins"/>
    <property type="match status" value="1"/>
</dbReference>
<dbReference type="PROSITE" id="PS00914">
    <property type="entry name" value="SYNTAXIN"/>
    <property type="match status" value="1"/>
</dbReference>
<name>A0A0C3B0W7_SERVB</name>